<gene>
    <name evidence="3" type="ORF">AVEN_200833_1</name>
</gene>
<feature type="compositionally biased region" description="Polar residues" evidence="1">
    <location>
        <begin position="285"/>
        <end position="296"/>
    </location>
</feature>
<evidence type="ECO:0000313" key="4">
    <source>
        <dbReference type="Proteomes" id="UP000499080"/>
    </source>
</evidence>
<dbReference type="OrthoDB" id="6435898at2759"/>
<reference evidence="3 4" key="1">
    <citation type="journal article" date="2019" name="Sci. Rep.">
        <title>Orb-weaving spider Araneus ventricosus genome elucidates the spidroin gene catalogue.</title>
        <authorList>
            <person name="Kono N."/>
            <person name="Nakamura H."/>
            <person name="Ohtoshi R."/>
            <person name="Moran D.A.P."/>
            <person name="Shinohara A."/>
            <person name="Yoshida Y."/>
            <person name="Fujiwara M."/>
            <person name="Mori M."/>
            <person name="Tomita M."/>
            <person name="Arakawa K."/>
        </authorList>
    </citation>
    <scope>NUCLEOTIDE SEQUENCE [LARGE SCALE GENOMIC DNA]</scope>
</reference>
<dbReference type="EMBL" id="BGPR01000187">
    <property type="protein sequence ID" value="GBM03145.1"/>
    <property type="molecule type" value="Genomic_DNA"/>
</dbReference>
<feature type="region of interest" description="Disordered" evidence="1">
    <location>
        <begin position="199"/>
        <end position="232"/>
    </location>
</feature>
<dbReference type="AlphaFoldDB" id="A0A4Y2CIN2"/>
<evidence type="ECO:0000313" key="3">
    <source>
        <dbReference type="EMBL" id="GBM03145.1"/>
    </source>
</evidence>
<evidence type="ECO:0000256" key="1">
    <source>
        <dbReference type="SAM" id="MobiDB-lite"/>
    </source>
</evidence>
<name>A0A4Y2CIN2_ARAVE</name>
<keyword evidence="4" id="KW-1185">Reference proteome</keyword>
<evidence type="ECO:0000256" key="2">
    <source>
        <dbReference type="SAM" id="Phobius"/>
    </source>
</evidence>
<feature type="compositionally biased region" description="Acidic residues" evidence="1">
    <location>
        <begin position="126"/>
        <end position="139"/>
    </location>
</feature>
<organism evidence="3 4">
    <name type="scientific">Araneus ventricosus</name>
    <name type="common">Orbweaver spider</name>
    <name type="synonym">Epeira ventricosa</name>
    <dbReference type="NCBI Taxonomy" id="182803"/>
    <lineage>
        <taxon>Eukaryota</taxon>
        <taxon>Metazoa</taxon>
        <taxon>Ecdysozoa</taxon>
        <taxon>Arthropoda</taxon>
        <taxon>Chelicerata</taxon>
        <taxon>Arachnida</taxon>
        <taxon>Araneae</taxon>
        <taxon>Araneomorphae</taxon>
        <taxon>Entelegynae</taxon>
        <taxon>Araneoidea</taxon>
        <taxon>Araneidae</taxon>
        <taxon>Araneus</taxon>
    </lineage>
</organism>
<proteinExistence type="predicted"/>
<feature type="transmembrane region" description="Helical" evidence="2">
    <location>
        <begin position="27"/>
        <end position="46"/>
    </location>
</feature>
<accession>A0A4Y2CIN2</accession>
<comment type="caution">
    <text evidence="3">The sequence shown here is derived from an EMBL/GenBank/DDBJ whole genome shotgun (WGS) entry which is preliminary data.</text>
</comment>
<keyword evidence="2" id="KW-1133">Transmembrane helix</keyword>
<keyword evidence="2" id="KW-0812">Transmembrane</keyword>
<feature type="compositionally biased region" description="Low complexity" evidence="1">
    <location>
        <begin position="275"/>
        <end position="284"/>
    </location>
</feature>
<keyword evidence="2" id="KW-0472">Membrane</keyword>
<dbReference type="Proteomes" id="UP000499080">
    <property type="component" value="Unassembled WGS sequence"/>
</dbReference>
<feature type="region of interest" description="Disordered" evidence="1">
    <location>
        <begin position="112"/>
        <end position="142"/>
    </location>
</feature>
<feature type="region of interest" description="Disordered" evidence="1">
    <location>
        <begin position="269"/>
        <end position="312"/>
    </location>
</feature>
<protein>
    <submittedName>
        <fullName evidence="3">Uncharacterized protein</fullName>
    </submittedName>
</protein>
<sequence length="327" mass="35580">MSVDLLWYSATPSVNGINHSILMNRTFCLNIYFIIIIIPKCLFAALSSETRTFGSFVVRGALYCVTDRTTIGREAGSVPRFHGDVPSHPFVPCVNPTFPHVFFSLFPQSNPEAEEEQRLAPHGGESEFESDGEEEETEDLSPGVTAMSHLHVSGQERQQDSETIIARIKRREQEQLKQQHMEREYMAHSERLMRDEMGYLNSPESNHHHPAGNGSSKSATPSPTSPPPTQYLYAAGHPFSSALFNPSQMAAAAQAAAVAMASASAAHHHQIPPMSAGSSSAGSATPPNNGIGSMSSPRGAAGEGDQSKYTFEEQFKQVRAKVKSSFT</sequence>